<feature type="transmembrane region" description="Helical" evidence="6">
    <location>
        <begin position="85"/>
        <end position="104"/>
    </location>
</feature>
<evidence type="ECO:0000256" key="5">
    <source>
        <dbReference type="ARBA" id="ARBA00023136"/>
    </source>
</evidence>
<dbReference type="PANTHER" id="PTHR30250">
    <property type="entry name" value="PST FAMILY PREDICTED COLANIC ACID TRANSPORTER"/>
    <property type="match status" value="1"/>
</dbReference>
<dbReference type="AlphaFoldDB" id="A0A9D3AJ88"/>
<dbReference type="EMBL" id="DYXE01000050">
    <property type="protein sequence ID" value="HJH49668.1"/>
    <property type="molecule type" value="Genomic_DNA"/>
</dbReference>
<feature type="transmembrane region" description="Helical" evidence="6">
    <location>
        <begin position="318"/>
        <end position="344"/>
    </location>
</feature>
<gene>
    <name evidence="7" type="ORF">K8V39_05325</name>
</gene>
<keyword evidence="2" id="KW-1003">Cell membrane</keyword>
<dbReference type="InterPro" id="IPR050833">
    <property type="entry name" value="Poly_Biosynth_Transport"/>
</dbReference>
<proteinExistence type="predicted"/>
<evidence type="ECO:0000256" key="2">
    <source>
        <dbReference type="ARBA" id="ARBA00022475"/>
    </source>
</evidence>
<dbReference type="InterPro" id="IPR002797">
    <property type="entry name" value="Polysacc_synth"/>
</dbReference>
<reference evidence="7" key="2">
    <citation type="submission" date="2021-09" db="EMBL/GenBank/DDBJ databases">
        <authorList>
            <person name="Gilroy R."/>
        </authorList>
    </citation>
    <scope>NUCLEOTIDE SEQUENCE</scope>
    <source>
        <strain evidence="7">USAMLcec4-12693</strain>
    </source>
</reference>
<reference evidence="7" key="1">
    <citation type="journal article" date="2021" name="PeerJ">
        <title>Extensive microbial diversity within the chicken gut microbiome revealed by metagenomics and culture.</title>
        <authorList>
            <person name="Gilroy R."/>
            <person name="Ravi A."/>
            <person name="Getino M."/>
            <person name="Pursley I."/>
            <person name="Horton D.L."/>
            <person name="Alikhan N.F."/>
            <person name="Baker D."/>
            <person name="Gharbi K."/>
            <person name="Hall N."/>
            <person name="Watson M."/>
            <person name="Adriaenssens E.M."/>
            <person name="Foster-Nyarko E."/>
            <person name="Jarju S."/>
            <person name="Secka A."/>
            <person name="Antonio M."/>
            <person name="Oren A."/>
            <person name="Chaudhuri R.R."/>
            <person name="La Ragione R."/>
            <person name="Hildebrand F."/>
            <person name="Pallen M.J."/>
        </authorList>
    </citation>
    <scope>NUCLEOTIDE SEQUENCE</scope>
    <source>
        <strain evidence="7">USAMLcec4-12693</strain>
    </source>
</reference>
<dbReference type="CDD" id="cd13124">
    <property type="entry name" value="MATE_SpoVB_like"/>
    <property type="match status" value="1"/>
</dbReference>
<comment type="caution">
    <text evidence="7">The sequence shown here is derived from an EMBL/GenBank/DDBJ whole genome shotgun (WGS) entry which is preliminary data.</text>
</comment>
<dbReference type="RefSeq" id="WP_270644334.1">
    <property type="nucleotide sequence ID" value="NZ_DYXE01000050.1"/>
</dbReference>
<feature type="transmembrane region" description="Helical" evidence="6">
    <location>
        <begin position="43"/>
        <end position="65"/>
    </location>
</feature>
<evidence type="ECO:0000313" key="7">
    <source>
        <dbReference type="EMBL" id="HJH49668.1"/>
    </source>
</evidence>
<comment type="subcellular location">
    <subcellularLocation>
        <location evidence="1">Cell membrane</location>
        <topology evidence="1">Multi-pass membrane protein</topology>
    </subcellularLocation>
</comment>
<evidence type="ECO:0000256" key="4">
    <source>
        <dbReference type="ARBA" id="ARBA00022989"/>
    </source>
</evidence>
<keyword evidence="5 6" id="KW-0472">Membrane</keyword>
<feature type="transmembrane region" description="Helical" evidence="6">
    <location>
        <begin position="271"/>
        <end position="297"/>
    </location>
</feature>
<accession>A0A9D3AJ88</accession>
<evidence type="ECO:0000256" key="6">
    <source>
        <dbReference type="SAM" id="Phobius"/>
    </source>
</evidence>
<feature type="transmembrane region" description="Helical" evidence="6">
    <location>
        <begin position="124"/>
        <end position="147"/>
    </location>
</feature>
<feature type="transmembrane region" description="Helical" evidence="6">
    <location>
        <begin position="188"/>
        <end position="210"/>
    </location>
</feature>
<dbReference type="Pfam" id="PF01943">
    <property type="entry name" value="Polysacc_synt"/>
    <property type="match status" value="1"/>
</dbReference>
<feature type="transmembrane region" description="Helical" evidence="6">
    <location>
        <begin position="413"/>
        <end position="434"/>
    </location>
</feature>
<dbReference type="InterPro" id="IPR024923">
    <property type="entry name" value="PG_synth_SpoVB"/>
</dbReference>
<feature type="transmembrane region" description="Helical" evidence="6">
    <location>
        <begin position="356"/>
        <end position="374"/>
    </location>
</feature>
<feature type="transmembrane region" description="Helical" evidence="6">
    <location>
        <begin position="386"/>
        <end position="407"/>
    </location>
</feature>
<feature type="transmembrane region" description="Helical" evidence="6">
    <location>
        <begin position="12"/>
        <end position="31"/>
    </location>
</feature>
<keyword evidence="4 6" id="KW-1133">Transmembrane helix</keyword>
<dbReference type="GO" id="GO:0005886">
    <property type="term" value="C:plasma membrane"/>
    <property type="evidence" value="ECO:0007669"/>
    <property type="project" value="UniProtKB-SubCell"/>
</dbReference>
<sequence length="443" mass="48220">MSRAHTLIKGTLILTMTGLTTRMMGFFYRIFLSHAFGEEGVGLYQLIFPVYALGFSLTCAGIELILARLVAKDTALGRKKEARQLLYTALLITVSFSSIVTLFLQNYAGWIAVVFLRDPRCAGLLVILSYVFPFAAIHSCICGYYFGQKETGVPAVSQLIEQSVRIGSVFLIYYAAAKRGITADVSFAVVGLAAGELASSFYCLHILISGKKGEPKNRLSFLSLCRQIPRLLLPSLPLTGNRVLLNLLQSAEAVSIPLQLKTAGMTQKEALSVYGVLTGMALPCILFPSAVSGSISTMLLPEVARIQTLCDKKAFRTLVIKVTSSCIAMGCFCCAFLLITGPWIGSHIFHSSLAGNLIQILAWMCPFLYTNNTLISTINGIGKTTLTFLINAASLGLRIASIFLLIPSFGIQGYLWGMLASQLCVFSCCLLVLIRYRFPEKNS</sequence>
<dbReference type="PIRSF" id="PIRSF038958">
    <property type="entry name" value="PG_synth_SpoVB"/>
    <property type="match status" value="1"/>
</dbReference>
<evidence type="ECO:0000256" key="1">
    <source>
        <dbReference type="ARBA" id="ARBA00004651"/>
    </source>
</evidence>
<dbReference type="PANTHER" id="PTHR30250:SF24">
    <property type="entry name" value="STAGE V SPORULATION PROTEIN B"/>
    <property type="match status" value="1"/>
</dbReference>
<name>A0A9D3AJ88_9FIRM</name>
<organism evidence="7 8">
    <name type="scientific">Merdimonas faecis</name>
    <dbReference type="NCBI Taxonomy" id="1653435"/>
    <lineage>
        <taxon>Bacteria</taxon>
        <taxon>Bacillati</taxon>
        <taxon>Bacillota</taxon>
        <taxon>Clostridia</taxon>
        <taxon>Lachnospirales</taxon>
        <taxon>Lachnospiraceae</taxon>
        <taxon>Merdimonas</taxon>
    </lineage>
</organism>
<protein>
    <submittedName>
        <fullName evidence="7">Polysaccharide biosynthesis protein</fullName>
    </submittedName>
</protein>
<evidence type="ECO:0000256" key="3">
    <source>
        <dbReference type="ARBA" id="ARBA00022692"/>
    </source>
</evidence>
<dbReference type="Proteomes" id="UP000813420">
    <property type="component" value="Unassembled WGS sequence"/>
</dbReference>
<evidence type="ECO:0000313" key="8">
    <source>
        <dbReference type="Proteomes" id="UP000813420"/>
    </source>
</evidence>
<keyword evidence="3 6" id="KW-0812">Transmembrane</keyword>